<dbReference type="InterPro" id="IPR024409">
    <property type="entry name" value="DUF3833"/>
</dbReference>
<dbReference type="EMBL" id="SMRS01000002">
    <property type="protein sequence ID" value="KAA0875697.1"/>
    <property type="molecule type" value="Genomic_DNA"/>
</dbReference>
<dbReference type="Pfam" id="PF12915">
    <property type="entry name" value="DUF3833"/>
    <property type="match status" value="1"/>
</dbReference>
<evidence type="ECO:0000313" key="1">
    <source>
        <dbReference type="EMBL" id="KAA0875697.1"/>
    </source>
</evidence>
<reference evidence="1 2" key="1">
    <citation type="submission" date="2019-03" db="EMBL/GenBank/DDBJ databases">
        <title>Nitrincola sp. nov. isolated from an Indian soda lake.</title>
        <authorList>
            <person name="Joshi A."/>
            <person name="Thite S.V."/>
            <person name="Joseph N."/>
            <person name="Dhotre D."/>
            <person name="Moorthy M."/>
            <person name="Shouche Y.S."/>
        </authorList>
    </citation>
    <scope>NUCLEOTIDE SEQUENCE [LARGE SCALE GENOMIC DNA]</scope>
    <source>
        <strain evidence="1 2">MEB193</strain>
    </source>
</reference>
<dbReference type="Proteomes" id="UP000325302">
    <property type="component" value="Unassembled WGS sequence"/>
</dbReference>
<accession>A0A5A9W4P7</accession>
<protein>
    <submittedName>
        <fullName evidence="1">DUF3833 domain-containing protein</fullName>
    </submittedName>
</protein>
<keyword evidence="2" id="KW-1185">Reference proteome</keyword>
<name>A0A5A9W4P7_9GAMM</name>
<sequence>MRQLLLIAILSLTLSGCSKMSIEDFESKQPTLVLEEYFQGSVYAWGIFEDRFGKLRREFQVEILGEWNGETLVLDEYFLYSDGERDRRVWTITPLDGQRYQGSAADIIGYASGEVRGNALNWQYKMDLKVGDGSWRVHFDDWMYLQPGGVMVNRAKVSKWGVELGSVTLFFTRGDQLKEAPFALKASHPHSDSN</sequence>
<evidence type="ECO:0000313" key="2">
    <source>
        <dbReference type="Proteomes" id="UP000325302"/>
    </source>
</evidence>
<dbReference type="RefSeq" id="WP_149390001.1">
    <property type="nucleotide sequence ID" value="NZ_SMRS01000002.1"/>
</dbReference>
<proteinExistence type="predicted"/>
<organism evidence="1 2">
    <name type="scientific">Nitrincola tapanii</name>
    <dbReference type="NCBI Taxonomy" id="1708751"/>
    <lineage>
        <taxon>Bacteria</taxon>
        <taxon>Pseudomonadati</taxon>
        <taxon>Pseudomonadota</taxon>
        <taxon>Gammaproteobacteria</taxon>
        <taxon>Oceanospirillales</taxon>
        <taxon>Oceanospirillaceae</taxon>
        <taxon>Nitrincola</taxon>
    </lineage>
</organism>
<dbReference type="OrthoDB" id="5296954at2"/>
<dbReference type="PROSITE" id="PS51257">
    <property type="entry name" value="PROKAR_LIPOPROTEIN"/>
    <property type="match status" value="1"/>
</dbReference>
<gene>
    <name evidence="1" type="ORF">E1H14_03110</name>
</gene>
<comment type="caution">
    <text evidence="1">The sequence shown here is derived from an EMBL/GenBank/DDBJ whole genome shotgun (WGS) entry which is preliminary data.</text>
</comment>
<dbReference type="AlphaFoldDB" id="A0A5A9W4P7"/>